<feature type="compositionally biased region" description="Polar residues" evidence="1">
    <location>
        <begin position="159"/>
        <end position="184"/>
    </location>
</feature>
<evidence type="ECO:0000313" key="3">
    <source>
        <dbReference type="EMBL" id="KAK0646979.1"/>
    </source>
</evidence>
<dbReference type="SMART" id="SM00382">
    <property type="entry name" value="AAA"/>
    <property type="match status" value="1"/>
</dbReference>
<feature type="region of interest" description="Disordered" evidence="1">
    <location>
        <begin position="34"/>
        <end position="338"/>
    </location>
</feature>
<dbReference type="PANTHER" id="PTHR23389">
    <property type="entry name" value="CHROMOSOME TRANSMISSION FIDELITY FACTOR 18"/>
    <property type="match status" value="1"/>
</dbReference>
<dbReference type="GO" id="GO:0005524">
    <property type="term" value="F:ATP binding"/>
    <property type="evidence" value="ECO:0007669"/>
    <property type="project" value="InterPro"/>
</dbReference>
<gene>
    <name evidence="3" type="ORF">B0T16DRAFT_171440</name>
</gene>
<dbReference type="EMBL" id="JAULSV010000004">
    <property type="protein sequence ID" value="KAK0646979.1"/>
    <property type="molecule type" value="Genomic_DNA"/>
</dbReference>
<dbReference type="Gene3D" id="3.40.50.300">
    <property type="entry name" value="P-loop containing nucleotide triphosphate hydrolases"/>
    <property type="match status" value="1"/>
</dbReference>
<feature type="compositionally biased region" description="Basic and acidic residues" evidence="1">
    <location>
        <begin position="730"/>
        <end position="749"/>
    </location>
</feature>
<dbReference type="GO" id="GO:0003677">
    <property type="term" value="F:DNA binding"/>
    <property type="evidence" value="ECO:0007669"/>
    <property type="project" value="TreeGrafter"/>
</dbReference>
<evidence type="ECO:0000313" key="4">
    <source>
        <dbReference type="Proteomes" id="UP001174936"/>
    </source>
</evidence>
<feature type="compositionally biased region" description="Basic residues" evidence="1">
    <location>
        <begin position="1254"/>
        <end position="1263"/>
    </location>
</feature>
<feature type="compositionally biased region" description="Low complexity" evidence="1">
    <location>
        <begin position="1232"/>
        <end position="1247"/>
    </location>
</feature>
<dbReference type="AlphaFoldDB" id="A0AA39Y6K4"/>
<dbReference type="PANTHER" id="PTHR23389:SF21">
    <property type="entry name" value="ATPASE FAMILY AAA DOMAIN-CONTAINING PROTEIN 5"/>
    <property type="match status" value="1"/>
</dbReference>
<feature type="compositionally biased region" description="Polar residues" evidence="1">
    <location>
        <begin position="1221"/>
        <end position="1231"/>
    </location>
</feature>
<feature type="domain" description="AAA+ ATPase" evidence="2">
    <location>
        <begin position="630"/>
        <end position="812"/>
    </location>
</feature>
<reference evidence="3" key="1">
    <citation type="submission" date="2023-06" db="EMBL/GenBank/DDBJ databases">
        <title>Genome-scale phylogeny and comparative genomics of the fungal order Sordariales.</title>
        <authorList>
            <consortium name="Lawrence Berkeley National Laboratory"/>
            <person name="Hensen N."/>
            <person name="Bonometti L."/>
            <person name="Westerberg I."/>
            <person name="Brannstrom I.O."/>
            <person name="Guillou S."/>
            <person name="Cros-Aarteil S."/>
            <person name="Calhoun S."/>
            <person name="Haridas S."/>
            <person name="Kuo A."/>
            <person name="Mondo S."/>
            <person name="Pangilinan J."/>
            <person name="Riley R."/>
            <person name="Labutti K."/>
            <person name="Andreopoulos B."/>
            <person name="Lipzen A."/>
            <person name="Chen C."/>
            <person name="Yanf M."/>
            <person name="Daum C."/>
            <person name="Ng V."/>
            <person name="Clum A."/>
            <person name="Steindorff A."/>
            <person name="Ohm R."/>
            <person name="Martin F."/>
            <person name="Silar P."/>
            <person name="Natvig D."/>
            <person name="Lalanne C."/>
            <person name="Gautier V."/>
            <person name="Ament-Velasquez S.L."/>
            <person name="Kruys A."/>
            <person name="Hutchinson M.I."/>
            <person name="Powell A.J."/>
            <person name="Barry K."/>
            <person name="Miller A.N."/>
            <person name="Grigoriev I.V."/>
            <person name="Debuchy R."/>
            <person name="Gladieux P."/>
            <person name="Thoren M.H."/>
            <person name="Johannesson H."/>
        </authorList>
    </citation>
    <scope>NUCLEOTIDE SEQUENCE</scope>
    <source>
        <strain evidence="3">SMH2532-1</strain>
    </source>
</reference>
<accession>A0AA39Y6K4</accession>
<dbReference type="InterPro" id="IPR003959">
    <property type="entry name" value="ATPase_AAA_core"/>
</dbReference>
<organism evidence="3 4">
    <name type="scientific">Cercophora newfieldiana</name>
    <dbReference type="NCBI Taxonomy" id="92897"/>
    <lineage>
        <taxon>Eukaryota</taxon>
        <taxon>Fungi</taxon>
        <taxon>Dikarya</taxon>
        <taxon>Ascomycota</taxon>
        <taxon>Pezizomycotina</taxon>
        <taxon>Sordariomycetes</taxon>
        <taxon>Sordariomycetidae</taxon>
        <taxon>Sordariales</taxon>
        <taxon>Lasiosphaeriaceae</taxon>
        <taxon>Cercophora</taxon>
    </lineage>
</organism>
<proteinExistence type="predicted"/>
<dbReference type="GO" id="GO:0016887">
    <property type="term" value="F:ATP hydrolysis activity"/>
    <property type="evidence" value="ECO:0007669"/>
    <property type="project" value="InterPro"/>
</dbReference>
<sequence length="1280" mass="139399">MGSLAILTMANKPVHPFFTPGRVAAPIADECESIDTHKPADPIATVNDTVGEKSADDATEKTGKSRNKRRKVADDQDEIDEPKKPRSKKRAKASIGGGIANHFKKLPAETPDPTASNESSHDTASTSAFAGPTQSIPETPDQHTEGAETSTTHPEDRTLPSTRPQNSENPQSVTQVLSSTSGGNITKPKKLLQLNAKTGTIGSPPRQNKTQPVAGKTAKGSKEARQSTKENSRIVALRYGTDDQSRVSLGNRIDAILSTPKRPSTPTSNPSPKSTMKKSVTPKDTKKMTHPFFLGKAKKAQAALTSEETKTKQPERSPAKVRMKEFSSTPCSPKKPRVDLANMRMPQFGVKNSGLKFPGAKLPAWPAKDMAHVRGQDHNNTDACEISLPLPPRKSKGNSVKIPSSESVIEFISCELGVPEIAEAVRNVNNDVFLPAPAELRLPEKHFESGRKLQGRIVSELKTFKTPPPLKKTMKAKQATNDNDKTLCPPPQLAHLFDSVSSSLSAFDKSQCETVAWTQKYAPTSAIEVLQPGREPFLLRDWLQALMVQSVDTGATEGDKSKSKGKAGAGKKKRRKKLDGFVVSSDDEDYELYALSDDDADWTPSGSRGIVKKTVVRQCDLSKGKDGDKIANTLVISGPAGCGKTALVYAVAKELGFEIFEINSCSRRSGKDVLEKIGDMTRNHLVQQQSSASPAEEAVDDETAKDIKSGKQPTMNAFFKLQAGAVKPKKPVEPSSPEKPKDSKKEPKTQRQSLILLEEADILYEEDKQFWATVTSLIVQSKRPFIVTCNDETLLPLMTLKLHGIFRLSTPPRDLAIDRLLLIAANEGHALKRDAVESLYDSRCEDLRAATTDLQYWCQIGVGDRRGGFDWFYPRWPKGIDLDEEKQVVRVVSEGTYSKGMNWLGRDSIVDPKVSARLTEEELLLQSWEFWALDIGQWEDSLGLGPWAEEMKGVTTTPQSRLEALDAFDQLADSLSIADMCACGSFGRFQEELLDATLPDPSAKTRDDCILGLTPLDTPSVTHHHSSPAAMMTTIKSLAKSVLRAKTEKINTHCASEIRPSTESAVIDCIQNSFKTPVAGTNAISRIDFAFAFDPLAASDLPTQAVSYLDPSVLDRTLKMITLDVAPFLRGIVAYDLSLQKQRRQLSSLVSEGGKAAQGSKRMRTTRAALSALEGGSRSTTRGERWFKAEINPYLVMKTGGKAWANLWPEETDAPFRAPVSPSSKLSTAFGPSSASSESPSPSASSPPAQPAKQARKRGRPRKVVQDDSGDEFGEDGPGS</sequence>
<dbReference type="InterPro" id="IPR003593">
    <property type="entry name" value="AAA+_ATPase"/>
</dbReference>
<dbReference type="Proteomes" id="UP001174936">
    <property type="component" value="Unassembled WGS sequence"/>
</dbReference>
<evidence type="ECO:0000256" key="1">
    <source>
        <dbReference type="SAM" id="MobiDB-lite"/>
    </source>
</evidence>
<protein>
    <recommendedName>
        <fullName evidence="2">AAA+ ATPase domain-containing protein</fullName>
    </recommendedName>
</protein>
<keyword evidence="4" id="KW-1185">Reference proteome</keyword>
<feature type="compositionally biased region" description="Acidic residues" evidence="1">
    <location>
        <begin position="1268"/>
        <end position="1280"/>
    </location>
</feature>
<dbReference type="SUPFAM" id="SSF52540">
    <property type="entry name" value="P-loop containing nucleoside triphosphate hydrolases"/>
    <property type="match status" value="1"/>
</dbReference>
<comment type="caution">
    <text evidence="3">The sequence shown here is derived from an EMBL/GenBank/DDBJ whole genome shotgun (WGS) entry which is preliminary data.</text>
</comment>
<feature type="compositionally biased region" description="Basic and acidic residues" evidence="1">
    <location>
        <begin position="50"/>
        <end position="63"/>
    </location>
</feature>
<evidence type="ECO:0000259" key="2">
    <source>
        <dbReference type="SMART" id="SM00382"/>
    </source>
</evidence>
<dbReference type="Pfam" id="PF00004">
    <property type="entry name" value="AAA"/>
    <property type="match status" value="1"/>
</dbReference>
<dbReference type="CDD" id="cd00009">
    <property type="entry name" value="AAA"/>
    <property type="match status" value="1"/>
</dbReference>
<feature type="region of interest" description="Disordered" evidence="1">
    <location>
        <begin position="1218"/>
        <end position="1280"/>
    </location>
</feature>
<feature type="compositionally biased region" description="Low complexity" evidence="1">
    <location>
        <begin position="258"/>
        <end position="279"/>
    </location>
</feature>
<feature type="compositionally biased region" description="Polar residues" evidence="1">
    <location>
        <begin position="113"/>
        <end position="137"/>
    </location>
</feature>
<feature type="compositionally biased region" description="Polar residues" evidence="1">
    <location>
        <begin position="195"/>
        <end position="211"/>
    </location>
</feature>
<name>A0AA39Y6K4_9PEZI</name>
<feature type="compositionally biased region" description="Basic and acidic residues" evidence="1">
    <location>
        <begin position="307"/>
        <end position="325"/>
    </location>
</feature>
<feature type="region of interest" description="Disordered" evidence="1">
    <location>
        <begin position="686"/>
        <end position="708"/>
    </location>
</feature>
<dbReference type="GO" id="GO:0005634">
    <property type="term" value="C:nucleus"/>
    <property type="evidence" value="ECO:0007669"/>
    <property type="project" value="TreeGrafter"/>
</dbReference>
<feature type="compositionally biased region" description="Basic and acidic residues" evidence="1">
    <location>
        <begin position="220"/>
        <end position="232"/>
    </location>
</feature>
<dbReference type="InterPro" id="IPR027417">
    <property type="entry name" value="P-loop_NTPase"/>
</dbReference>
<feature type="region of interest" description="Disordered" evidence="1">
    <location>
        <begin position="725"/>
        <end position="751"/>
    </location>
</feature>